<keyword evidence="5 6" id="KW-0472">Membrane</keyword>
<comment type="function">
    <text evidence="6">Na(+)/H(+) antiporter that extrudes sodium in exchange for external protons.</text>
</comment>
<dbReference type="AlphaFoldDB" id="A0A540WQX2"/>
<feature type="transmembrane region" description="Helical" evidence="6">
    <location>
        <begin position="399"/>
        <end position="420"/>
    </location>
</feature>
<organism evidence="7 8">
    <name type="scientific">Myxococcus llanfairpwllgwyngyllgogerychwyrndrobwllllantysiliogogogochensis</name>
    <dbReference type="NCBI Taxonomy" id="2590453"/>
    <lineage>
        <taxon>Bacteria</taxon>
        <taxon>Pseudomonadati</taxon>
        <taxon>Myxococcota</taxon>
        <taxon>Myxococcia</taxon>
        <taxon>Myxococcales</taxon>
        <taxon>Cystobacterineae</taxon>
        <taxon>Myxococcaceae</taxon>
        <taxon>Myxococcus</taxon>
    </lineage>
</organism>
<comment type="caution">
    <text evidence="7">The sequence shown here is derived from an EMBL/GenBank/DDBJ whole genome shotgun (WGS) entry which is preliminary data.</text>
</comment>
<keyword evidence="6" id="KW-0915">Sodium</keyword>
<gene>
    <name evidence="6 7" type="primary">nhaA</name>
    <name evidence="7" type="ORF">FJV41_34325</name>
</gene>
<evidence type="ECO:0000313" key="7">
    <source>
        <dbReference type="EMBL" id="TQF11411.1"/>
    </source>
</evidence>
<comment type="catalytic activity">
    <reaction evidence="6">
        <text>Na(+)(in) + 2 H(+)(out) = Na(+)(out) + 2 H(+)(in)</text>
        <dbReference type="Rhea" id="RHEA:29251"/>
        <dbReference type="ChEBI" id="CHEBI:15378"/>
        <dbReference type="ChEBI" id="CHEBI:29101"/>
    </reaction>
</comment>
<dbReference type="RefSeq" id="WP_141646826.1">
    <property type="nucleotide sequence ID" value="NZ_VIFM01000190.1"/>
</dbReference>
<evidence type="ECO:0000256" key="6">
    <source>
        <dbReference type="HAMAP-Rule" id="MF_01844"/>
    </source>
</evidence>
<comment type="similarity">
    <text evidence="6">Belongs to the NhaA Na(+)/H(+) (TC 2.A.33) antiporter family.</text>
</comment>
<dbReference type="OrthoDB" id="9808135at2"/>
<dbReference type="PANTHER" id="PTHR30341">
    <property type="entry name" value="SODIUM ION/PROTON ANTIPORTER NHAA-RELATED"/>
    <property type="match status" value="1"/>
</dbReference>
<evidence type="ECO:0000256" key="4">
    <source>
        <dbReference type="ARBA" id="ARBA00022989"/>
    </source>
</evidence>
<keyword evidence="6" id="KW-0813">Transport</keyword>
<evidence type="ECO:0000256" key="1">
    <source>
        <dbReference type="ARBA" id="ARBA00004429"/>
    </source>
</evidence>
<dbReference type="GO" id="GO:0006885">
    <property type="term" value="P:regulation of pH"/>
    <property type="evidence" value="ECO:0007669"/>
    <property type="project" value="UniProtKB-UniRule"/>
</dbReference>
<evidence type="ECO:0000256" key="5">
    <source>
        <dbReference type="ARBA" id="ARBA00023136"/>
    </source>
</evidence>
<keyword evidence="6" id="KW-0739">Sodium transport</keyword>
<dbReference type="GO" id="GO:0005886">
    <property type="term" value="C:plasma membrane"/>
    <property type="evidence" value="ECO:0007669"/>
    <property type="project" value="UniProtKB-SubCell"/>
</dbReference>
<dbReference type="HAMAP" id="MF_01844">
    <property type="entry name" value="NhaA"/>
    <property type="match status" value="1"/>
</dbReference>
<dbReference type="EMBL" id="VIFM01000190">
    <property type="protein sequence ID" value="TQF11411.1"/>
    <property type="molecule type" value="Genomic_DNA"/>
</dbReference>
<evidence type="ECO:0000256" key="3">
    <source>
        <dbReference type="ARBA" id="ARBA00022692"/>
    </source>
</evidence>
<feature type="transmembrane region" description="Helical" evidence="6">
    <location>
        <begin position="128"/>
        <end position="148"/>
    </location>
</feature>
<dbReference type="PANTHER" id="PTHR30341:SF0">
    <property type="entry name" value="NA(+)_H(+) ANTIPORTER NHAA"/>
    <property type="match status" value="1"/>
</dbReference>
<keyword evidence="8" id="KW-1185">Reference proteome</keyword>
<dbReference type="InterPro" id="IPR004670">
    <property type="entry name" value="NhaA"/>
</dbReference>
<feature type="transmembrane region" description="Helical" evidence="6">
    <location>
        <begin position="356"/>
        <end position="379"/>
    </location>
</feature>
<proteinExistence type="inferred from homology"/>
<comment type="subcellular location">
    <subcellularLocation>
        <location evidence="1">Cell inner membrane</location>
        <topology evidence="1">Multi-pass membrane protein</topology>
    </subcellularLocation>
    <subcellularLocation>
        <location evidence="6">Cell membrane</location>
        <topology evidence="6">Multi-pass membrane protein</topology>
    </subcellularLocation>
</comment>
<dbReference type="Pfam" id="PF06965">
    <property type="entry name" value="Na_H_antiport_1"/>
    <property type="match status" value="1"/>
</dbReference>
<keyword evidence="4 6" id="KW-1133">Transmembrane helix</keyword>
<reference evidence="7 8" key="1">
    <citation type="submission" date="2019-06" db="EMBL/GenBank/DDBJ databases">
        <authorList>
            <person name="Livingstone P."/>
            <person name="Whitworth D."/>
        </authorList>
    </citation>
    <scope>NUCLEOTIDE SEQUENCE [LARGE SCALE GENOMIC DNA]</scope>
    <source>
        <strain evidence="7 8">AM401</strain>
    </source>
</reference>
<keyword evidence="2 6" id="KW-1003">Cell membrane</keyword>
<feature type="transmembrane region" description="Helical" evidence="6">
    <location>
        <begin position="90"/>
        <end position="108"/>
    </location>
</feature>
<feature type="transmembrane region" description="Helical" evidence="6">
    <location>
        <begin position="179"/>
        <end position="203"/>
    </location>
</feature>
<feature type="transmembrane region" description="Helical" evidence="6">
    <location>
        <begin position="241"/>
        <end position="264"/>
    </location>
</feature>
<dbReference type="GO" id="GO:0015385">
    <property type="term" value="F:sodium:proton antiporter activity"/>
    <property type="evidence" value="ECO:0007669"/>
    <property type="project" value="UniProtKB-UniRule"/>
</dbReference>
<feature type="transmembrane region" description="Helical" evidence="6">
    <location>
        <begin position="432"/>
        <end position="452"/>
    </location>
</feature>
<keyword evidence="3 6" id="KW-0812">Transmembrane</keyword>
<dbReference type="Proteomes" id="UP000315369">
    <property type="component" value="Unassembled WGS sequence"/>
</dbReference>
<name>A0A540WQX2_9BACT</name>
<evidence type="ECO:0000313" key="8">
    <source>
        <dbReference type="Proteomes" id="UP000315369"/>
    </source>
</evidence>
<dbReference type="NCBIfam" id="TIGR00773">
    <property type="entry name" value="NhaA"/>
    <property type="match status" value="1"/>
</dbReference>
<dbReference type="InterPro" id="IPR023171">
    <property type="entry name" value="Na/H_antiporter_dom_sf"/>
</dbReference>
<evidence type="ECO:0000256" key="2">
    <source>
        <dbReference type="ARBA" id="ARBA00022475"/>
    </source>
</evidence>
<feature type="transmembrane region" description="Helical" evidence="6">
    <location>
        <begin position="154"/>
        <end position="172"/>
    </location>
</feature>
<protein>
    <recommendedName>
        <fullName evidence="6">Na(+)/H(+) antiporter NhaA</fullName>
    </recommendedName>
    <alternativeName>
        <fullName evidence="6">Sodium/proton antiporter NhaA</fullName>
    </alternativeName>
</protein>
<keyword evidence="6" id="KW-0406">Ion transport</keyword>
<keyword evidence="6" id="KW-0050">Antiport</keyword>
<accession>A0A540WQX2</accession>
<dbReference type="Gene3D" id="1.20.1530.10">
    <property type="entry name" value="Na+/H+ antiporter like domain"/>
    <property type="match status" value="1"/>
</dbReference>
<feature type="transmembrane region" description="Helical" evidence="6">
    <location>
        <begin position="209"/>
        <end position="229"/>
    </location>
</feature>
<sequence>MSTTYPPKSSILPPSPPEAWEPLLRIARLAGRPLERFLRIEAASGILLLVSAAIALVWANSPWAESYVHLWHTPIGLRIGTFAFERPLEWFVNDGLMVIFFFVVGMEIRREVHHGELSEWRRAALPAAAALGGMLAPAALYLVIAGAPETRSGWGVPMATDIAFALGILTLLGKRIPAALRVLLLALAVIDDLGAIVVIAIFYSSGVALSGLLVAALGFGGVFAMQRLGVRTKLAYVAPALLAWAGIYAAGIHPTIAGVLIGLMTPVRAWLGSDGFLVGVRRELEHLTQVPPGTLTSHELAETLRHVDTARREAMAPSESLIETLHPWVAFGIMPVFALANAGVHVSGGSLDASSWSVAIAVAIGLVVGKPLGVLLAIWATLRLRIGTLPAGMTPRHLIVLGIVAGVGFTMALFIAQLAFKDASLLSAAKLGILAASACSAVLGLILGRVLLSPSTPAGAAQSADEAESSTAM</sequence>
<feature type="transmembrane region" description="Helical" evidence="6">
    <location>
        <begin position="37"/>
        <end position="59"/>
    </location>
</feature>